<evidence type="ECO:0000256" key="2">
    <source>
        <dbReference type="SAM" id="Phobius"/>
    </source>
</evidence>
<protein>
    <recommendedName>
        <fullName evidence="5">LapA family protein</fullName>
    </recommendedName>
</protein>
<keyword evidence="1" id="KW-0175">Coiled coil</keyword>
<dbReference type="RefSeq" id="WP_067918162.1">
    <property type="nucleotide sequence ID" value="NZ_BSRZ01000005.1"/>
</dbReference>
<reference evidence="3" key="1">
    <citation type="submission" date="2023-02" db="EMBL/GenBank/DDBJ databases">
        <title>Actinomadura rubrobrunea NBRC 14622.</title>
        <authorList>
            <person name="Ichikawa N."/>
            <person name="Sato H."/>
            <person name="Tonouchi N."/>
        </authorList>
    </citation>
    <scope>NUCLEOTIDE SEQUENCE</scope>
    <source>
        <strain evidence="3">NBRC 14622</strain>
    </source>
</reference>
<sequence>MTFLGLLIVVAALVVGAAVIADNTGEAELTAFGEAVPGVSSVWQVFAAGAVVALVLMLGATLALAGIRRAVRLRRELQELRDEHKESIQTLELEKRRLEHELAIARRNAAASRPVEAAVRQP</sequence>
<keyword evidence="2" id="KW-0472">Membrane</keyword>
<evidence type="ECO:0000313" key="3">
    <source>
        <dbReference type="EMBL" id="GLW64515.1"/>
    </source>
</evidence>
<feature type="coiled-coil region" evidence="1">
    <location>
        <begin position="67"/>
        <end position="108"/>
    </location>
</feature>
<dbReference type="EMBL" id="BSRZ01000005">
    <property type="protein sequence ID" value="GLW64515.1"/>
    <property type="molecule type" value="Genomic_DNA"/>
</dbReference>
<organism evidence="3 4">
    <name type="scientific">Actinomadura rubrobrunea</name>
    <dbReference type="NCBI Taxonomy" id="115335"/>
    <lineage>
        <taxon>Bacteria</taxon>
        <taxon>Bacillati</taxon>
        <taxon>Actinomycetota</taxon>
        <taxon>Actinomycetes</taxon>
        <taxon>Streptosporangiales</taxon>
        <taxon>Thermomonosporaceae</taxon>
        <taxon>Actinomadura</taxon>
    </lineage>
</organism>
<dbReference type="Proteomes" id="UP001165124">
    <property type="component" value="Unassembled WGS sequence"/>
</dbReference>
<comment type="caution">
    <text evidence="3">The sequence shown here is derived from an EMBL/GenBank/DDBJ whole genome shotgun (WGS) entry which is preliminary data.</text>
</comment>
<keyword evidence="4" id="KW-1185">Reference proteome</keyword>
<evidence type="ECO:0008006" key="5">
    <source>
        <dbReference type="Google" id="ProtNLM"/>
    </source>
</evidence>
<accession>A0A9W6PVB9</accession>
<keyword evidence="2" id="KW-0812">Transmembrane</keyword>
<dbReference type="AlphaFoldDB" id="A0A9W6PVB9"/>
<evidence type="ECO:0000313" key="4">
    <source>
        <dbReference type="Proteomes" id="UP001165124"/>
    </source>
</evidence>
<proteinExistence type="predicted"/>
<gene>
    <name evidence="3" type="ORF">Arub01_27590</name>
</gene>
<name>A0A9W6PVB9_9ACTN</name>
<evidence type="ECO:0000256" key="1">
    <source>
        <dbReference type="SAM" id="Coils"/>
    </source>
</evidence>
<keyword evidence="2" id="KW-1133">Transmembrane helix</keyword>
<feature type="transmembrane region" description="Helical" evidence="2">
    <location>
        <begin position="45"/>
        <end position="67"/>
    </location>
</feature>